<sequence length="110" mass="12714">MLETRSYFSSSKANDRSVIRSDLDRPPCASETFLLVACRRHTNATRRSAADGLFAETRSSQSLESAQLTEKFFRLLLKNSVHFMSVLNFWSPDLRKGIKLERLIRSVCRW</sequence>
<reference evidence="1 2" key="1">
    <citation type="journal article" date="2015" name="Genome Biol.">
        <title>Comparative genomics of Steinernema reveals deeply conserved gene regulatory networks.</title>
        <authorList>
            <person name="Dillman A.R."/>
            <person name="Macchietto M."/>
            <person name="Porter C.F."/>
            <person name="Rogers A."/>
            <person name="Williams B."/>
            <person name="Antoshechkin I."/>
            <person name="Lee M.M."/>
            <person name="Goodwin Z."/>
            <person name="Lu X."/>
            <person name="Lewis E.E."/>
            <person name="Goodrich-Blair H."/>
            <person name="Stock S.P."/>
            <person name="Adams B.J."/>
            <person name="Sternberg P.W."/>
            <person name="Mortazavi A."/>
        </authorList>
    </citation>
    <scope>NUCLEOTIDE SEQUENCE [LARGE SCALE GENOMIC DNA]</scope>
    <source>
        <strain evidence="1 2">ALL</strain>
    </source>
</reference>
<gene>
    <name evidence="1" type="ORF">L596_013784</name>
</gene>
<accession>A0A4V6A567</accession>
<evidence type="ECO:0000313" key="1">
    <source>
        <dbReference type="EMBL" id="TKR89725.1"/>
    </source>
</evidence>
<evidence type="ECO:0000313" key="2">
    <source>
        <dbReference type="Proteomes" id="UP000298663"/>
    </source>
</evidence>
<organism evidence="1 2">
    <name type="scientific">Steinernema carpocapsae</name>
    <name type="common">Entomopathogenic nematode</name>
    <dbReference type="NCBI Taxonomy" id="34508"/>
    <lineage>
        <taxon>Eukaryota</taxon>
        <taxon>Metazoa</taxon>
        <taxon>Ecdysozoa</taxon>
        <taxon>Nematoda</taxon>
        <taxon>Chromadorea</taxon>
        <taxon>Rhabditida</taxon>
        <taxon>Tylenchina</taxon>
        <taxon>Panagrolaimomorpha</taxon>
        <taxon>Strongyloidoidea</taxon>
        <taxon>Steinernematidae</taxon>
        <taxon>Steinernema</taxon>
    </lineage>
</organism>
<dbReference type="Proteomes" id="UP000298663">
    <property type="component" value="Unassembled WGS sequence"/>
</dbReference>
<keyword evidence="2" id="KW-1185">Reference proteome</keyword>
<dbReference type="EMBL" id="AZBU02000003">
    <property type="protein sequence ID" value="TKR89725.1"/>
    <property type="molecule type" value="Genomic_DNA"/>
</dbReference>
<comment type="caution">
    <text evidence="1">The sequence shown here is derived from an EMBL/GenBank/DDBJ whole genome shotgun (WGS) entry which is preliminary data.</text>
</comment>
<protein>
    <submittedName>
        <fullName evidence="1">Uncharacterized protein</fullName>
    </submittedName>
</protein>
<proteinExistence type="predicted"/>
<dbReference type="AlphaFoldDB" id="A0A4V6A567"/>
<reference evidence="1 2" key="2">
    <citation type="journal article" date="2019" name="G3 (Bethesda)">
        <title>Hybrid Assembly of the Genome of the Entomopathogenic Nematode Steinernema carpocapsae Identifies the X-Chromosome.</title>
        <authorList>
            <person name="Serra L."/>
            <person name="Macchietto M."/>
            <person name="Macias-Munoz A."/>
            <person name="McGill C.J."/>
            <person name="Rodriguez I.M."/>
            <person name="Rodriguez B."/>
            <person name="Murad R."/>
            <person name="Mortazavi A."/>
        </authorList>
    </citation>
    <scope>NUCLEOTIDE SEQUENCE [LARGE SCALE GENOMIC DNA]</scope>
    <source>
        <strain evidence="1 2">ALL</strain>
    </source>
</reference>
<name>A0A4V6A567_STECR</name>